<dbReference type="SUPFAM" id="SSF54913">
    <property type="entry name" value="GlnB-like"/>
    <property type="match status" value="1"/>
</dbReference>
<reference evidence="2" key="1">
    <citation type="submission" date="2014-04" db="EMBL/GenBank/DDBJ databases">
        <title>Fluoroacetate from the marine-derived bacterium Streptomyces xinghaiensis NRRL B24674.</title>
        <authorList>
            <person name="Deng H."/>
            <person name="Yu Y."/>
            <person name="Ma L."/>
            <person name="Huang S."/>
            <person name="O'Hagan D."/>
            <person name="Tong H.M."/>
        </authorList>
    </citation>
    <scope>NUCLEOTIDE SEQUENCE</scope>
    <source>
        <strain evidence="2">NRRL B24674</strain>
    </source>
</reference>
<protein>
    <submittedName>
        <fullName evidence="2">Orf2</fullName>
    </submittedName>
</protein>
<dbReference type="InterPro" id="IPR015867">
    <property type="entry name" value="N-reg_PII/ATP_PRibTrfase_C"/>
</dbReference>
<gene>
    <name evidence="2" type="primary">orf2</name>
</gene>
<evidence type="ECO:0000313" key="2">
    <source>
        <dbReference type="EMBL" id="CDP39165.1"/>
    </source>
</evidence>
<dbReference type="AlphaFoldDB" id="A0A068VNN0"/>
<sequence>MFVSEMDTRDGTPLCAEILRAARECGLAGATVSRGVEGFGRPSVLHSDRLLSFSDDLPLLITIIDAEERIQAFLEGAEHLLAGSLVVLDEVRAYRTGP</sequence>
<accession>A0A068VNN0</accession>
<dbReference type="PANTHER" id="PTHR35983">
    <property type="entry name" value="UPF0166 PROTEIN TM_0021"/>
    <property type="match status" value="1"/>
</dbReference>
<dbReference type="InterPro" id="IPR011322">
    <property type="entry name" value="N-reg_PII-like_a/b"/>
</dbReference>
<name>A0A068VNN0_9ACTN</name>
<dbReference type="Pfam" id="PF02641">
    <property type="entry name" value="DUF190"/>
    <property type="match status" value="1"/>
</dbReference>
<organism evidence="2">
    <name type="scientific">Streptomyces xinghaiensis</name>
    <dbReference type="NCBI Taxonomy" id="1038928"/>
    <lineage>
        <taxon>Bacteria</taxon>
        <taxon>Bacillati</taxon>
        <taxon>Actinomycetota</taxon>
        <taxon>Actinomycetes</taxon>
        <taxon>Kitasatosporales</taxon>
        <taxon>Streptomycetaceae</taxon>
        <taxon>Streptomyces</taxon>
    </lineage>
</organism>
<dbReference type="EMBL" id="HG975299">
    <property type="protein sequence ID" value="CDP39165.1"/>
    <property type="molecule type" value="Genomic_DNA"/>
</dbReference>
<comment type="similarity">
    <text evidence="1">Belongs to the UPF0166 family.</text>
</comment>
<dbReference type="InterPro" id="IPR003793">
    <property type="entry name" value="UPF0166"/>
</dbReference>
<dbReference type="Gene3D" id="3.30.70.120">
    <property type="match status" value="1"/>
</dbReference>
<dbReference type="PANTHER" id="PTHR35983:SF1">
    <property type="entry name" value="UPF0166 PROTEIN TM_0021"/>
    <property type="match status" value="1"/>
</dbReference>
<evidence type="ECO:0000256" key="1">
    <source>
        <dbReference type="ARBA" id="ARBA00010554"/>
    </source>
</evidence>
<proteinExistence type="inferred from homology"/>